<reference evidence="2" key="1">
    <citation type="submission" date="2020-08" db="EMBL/GenBank/DDBJ databases">
        <title>Multicomponent nature underlies the extraordinary mechanical properties of spider dragline silk.</title>
        <authorList>
            <person name="Kono N."/>
            <person name="Nakamura H."/>
            <person name="Mori M."/>
            <person name="Yoshida Y."/>
            <person name="Ohtoshi R."/>
            <person name="Malay A.D."/>
            <person name="Moran D.A.P."/>
            <person name="Tomita M."/>
            <person name="Numata K."/>
            <person name="Arakawa K."/>
        </authorList>
    </citation>
    <scope>NUCLEOTIDE SEQUENCE</scope>
</reference>
<evidence type="ECO:0000256" key="1">
    <source>
        <dbReference type="SAM" id="MobiDB-lite"/>
    </source>
</evidence>
<feature type="compositionally biased region" description="Polar residues" evidence="1">
    <location>
        <begin position="1"/>
        <end position="20"/>
    </location>
</feature>
<keyword evidence="3" id="KW-1185">Reference proteome</keyword>
<protein>
    <submittedName>
        <fullName evidence="2">Uncharacterized protein</fullName>
    </submittedName>
</protein>
<dbReference type="EMBL" id="BMAW01104638">
    <property type="protein sequence ID" value="GFT15560.1"/>
    <property type="molecule type" value="Genomic_DNA"/>
</dbReference>
<organism evidence="2 3">
    <name type="scientific">Nephila pilipes</name>
    <name type="common">Giant wood spider</name>
    <name type="synonym">Nephila maculata</name>
    <dbReference type="NCBI Taxonomy" id="299642"/>
    <lineage>
        <taxon>Eukaryota</taxon>
        <taxon>Metazoa</taxon>
        <taxon>Ecdysozoa</taxon>
        <taxon>Arthropoda</taxon>
        <taxon>Chelicerata</taxon>
        <taxon>Arachnida</taxon>
        <taxon>Araneae</taxon>
        <taxon>Araneomorphae</taxon>
        <taxon>Entelegynae</taxon>
        <taxon>Araneoidea</taxon>
        <taxon>Nephilidae</taxon>
        <taxon>Nephila</taxon>
    </lineage>
</organism>
<comment type="caution">
    <text evidence="2">The sequence shown here is derived from an EMBL/GenBank/DDBJ whole genome shotgun (WGS) entry which is preliminary data.</text>
</comment>
<feature type="region of interest" description="Disordered" evidence="1">
    <location>
        <begin position="1"/>
        <end position="21"/>
    </location>
</feature>
<gene>
    <name evidence="2" type="ORF">NPIL_273321</name>
</gene>
<proteinExistence type="predicted"/>
<sequence>MQGTNTATSQQARQKGSATVVSLPIPENTCLSTMHRRESSSVATTPKCKLLSLPASSSNSKSAWGKNNAVMLAAGDGRMSAIT</sequence>
<evidence type="ECO:0000313" key="3">
    <source>
        <dbReference type="Proteomes" id="UP000887013"/>
    </source>
</evidence>
<evidence type="ECO:0000313" key="2">
    <source>
        <dbReference type="EMBL" id="GFT15560.1"/>
    </source>
</evidence>
<accession>A0A8X6TIY8</accession>
<name>A0A8X6TIY8_NEPPI</name>
<dbReference type="Proteomes" id="UP000887013">
    <property type="component" value="Unassembled WGS sequence"/>
</dbReference>
<dbReference type="AlphaFoldDB" id="A0A8X6TIY8"/>